<protein>
    <recommendedName>
        <fullName evidence="4">Anaphase-promoting complex subunit 4-like WD40 domain-containing protein</fullName>
    </recommendedName>
</protein>
<reference evidence="5 6" key="1">
    <citation type="journal article" date="2021" name="J. Hered.">
        <title>A chromosome-level genome assembly of the parasitoid wasp, Cotesia glomerata (Hymenoptera: Braconidae).</title>
        <authorList>
            <person name="Pinto B.J."/>
            <person name="Weis J.J."/>
            <person name="Gamble T."/>
            <person name="Ode P.J."/>
            <person name="Paul R."/>
            <person name="Zaspel J.M."/>
        </authorList>
    </citation>
    <scope>NUCLEOTIDE SEQUENCE [LARGE SCALE GENOMIC DNA]</scope>
    <source>
        <strain evidence="5">CgM1</strain>
    </source>
</reference>
<dbReference type="Pfam" id="PF00400">
    <property type="entry name" value="WD40"/>
    <property type="match status" value="1"/>
</dbReference>
<dbReference type="InterPro" id="IPR033010">
    <property type="entry name" value="Cdc20/Fizzy"/>
</dbReference>
<sequence length="512" mass="58785">MFPTFQQPIPIYGPETRYHNRTVSTTPFQRFAFGKAYTFTSNYNDRMIPSRHEFNVDIAKHKLCEKYISVNDKPYLDVIGQMKSLHSDWRKRAMIECLNEIDPFQGLKDPRILSFNSKQRPLSSSSDYKPGFDPDKRPSLIKKSSIDDVWKAKYRCKPLLQCWESAVELSGYIHFPSRGMIDWSSKNMMLVAVEQEILVFKDSWETQCESTVVNMEAENIGTQKIRGVKWNHAGDRFVMYSESLKLCCYDIAAGKIIWKHNCSCPRCSIRCIAWSKTDRQVLTGCNNGKLSIFTINGSYIVKEESVKVHEGSVLDMAISPDDDYIATTGADKNITIYQLKGIVPFLEIGYYDPSEALAWHPWEKGVLCIGGGVGDGSLSLWDIPKQKSLDYRRVNFLSRVKHLAWNKLSGELVVVWYYWEGNTRSTTIPVLASWNRIVDGITIQKNTDSLSFNHRIANVVWNPHHTRLGIQTGDRLYLYNFFGDSSSEWEGTEKKKIRPAGQRSIFDLNCIH</sequence>
<dbReference type="InterPro" id="IPR036322">
    <property type="entry name" value="WD40_repeat_dom_sf"/>
</dbReference>
<feature type="repeat" description="WD" evidence="3">
    <location>
        <begin position="306"/>
        <end position="340"/>
    </location>
</feature>
<evidence type="ECO:0000259" key="4">
    <source>
        <dbReference type="Pfam" id="PF12894"/>
    </source>
</evidence>
<dbReference type="InterPro" id="IPR001680">
    <property type="entry name" value="WD40_rpt"/>
</dbReference>
<dbReference type="PROSITE" id="PS50082">
    <property type="entry name" value="WD_REPEATS_2"/>
    <property type="match status" value="1"/>
</dbReference>
<organism evidence="5 6">
    <name type="scientific">Cotesia glomerata</name>
    <name type="common">Lepidopteran parasitic wasp</name>
    <name type="synonym">Apanteles glomeratus</name>
    <dbReference type="NCBI Taxonomy" id="32391"/>
    <lineage>
        <taxon>Eukaryota</taxon>
        <taxon>Metazoa</taxon>
        <taxon>Ecdysozoa</taxon>
        <taxon>Arthropoda</taxon>
        <taxon>Hexapoda</taxon>
        <taxon>Insecta</taxon>
        <taxon>Pterygota</taxon>
        <taxon>Neoptera</taxon>
        <taxon>Endopterygota</taxon>
        <taxon>Hymenoptera</taxon>
        <taxon>Apocrita</taxon>
        <taxon>Ichneumonoidea</taxon>
        <taxon>Braconidae</taxon>
        <taxon>Microgastrinae</taxon>
        <taxon>Cotesia</taxon>
    </lineage>
</organism>
<dbReference type="InterPro" id="IPR024977">
    <property type="entry name" value="Apc4-like_WD40_dom"/>
</dbReference>
<keyword evidence="6" id="KW-1185">Reference proteome</keyword>
<evidence type="ECO:0000313" key="5">
    <source>
        <dbReference type="EMBL" id="KAH0560373.1"/>
    </source>
</evidence>
<name>A0AAV7IUJ6_COTGL</name>
<dbReference type="Pfam" id="PF12894">
    <property type="entry name" value="ANAPC4_WD40"/>
    <property type="match status" value="1"/>
</dbReference>
<comment type="caution">
    <text evidence="5">The sequence shown here is derived from an EMBL/GenBank/DDBJ whole genome shotgun (WGS) entry which is preliminary data.</text>
</comment>
<dbReference type="GO" id="GO:1905786">
    <property type="term" value="P:positive regulation of anaphase-promoting complex-dependent catabolic process"/>
    <property type="evidence" value="ECO:0007669"/>
    <property type="project" value="TreeGrafter"/>
</dbReference>
<accession>A0AAV7IUJ6</accession>
<evidence type="ECO:0000313" key="6">
    <source>
        <dbReference type="Proteomes" id="UP000826195"/>
    </source>
</evidence>
<dbReference type="AlphaFoldDB" id="A0AAV7IUJ6"/>
<dbReference type="SMART" id="SM00320">
    <property type="entry name" value="WD40"/>
    <property type="match status" value="4"/>
</dbReference>
<feature type="domain" description="Anaphase-promoting complex subunit 4-like WD40" evidence="4">
    <location>
        <begin position="190"/>
        <end position="276"/>
    </location>
</feature>
<evidence type="ECO:0000256" key="3">
    <source>
        <dbReference type="PROSITE-ProRule" id="PRU00221"/>
    </source>
</evidence>
<dbReference type="GO" id="GO:1990757">
    <property type="term" value="F:ubiquitin ligase activator activity"/>
    <property type="evidence" value="ECO:0007669"/>
    <property type="project" value="TreeGrafter"/>
</dbReference>
<dbReference type="EMBL" id="JAHXZJ010000374">
    <property type="protein sequence ID" value="KAH0560373.1"/>
    <property type="molecule type" value="Genomic_DNA"/>
</dbReference>
<dbReference type="GO" id="GO:0005680">
    <property type="term" value="C:anaphase-promoting complex"/>
    <property type="evidence" value="ECO:0007669"/>
    <property type="project" value="TreeGrafter"/>
</dbReference>
<dbReference type="Gene3D" id="2.130.10.10">
    <property type="entry name" value="YVTN repeat-like/Quinoprotein amine dehydrogenase"/>
    <property type="match status" value="1"/>
</dbReference>
<evidence type="ECO:0000256" key="1">
    <source>
        <dbReference type="ARBA" id="ARBA00022574"/>
    </source>
</evidence>
<evidence type="ECO:0000256" key="2">
    <source>
        <dbReference type="ARBA" id="ARBA00022737"/>
    </source>
</evidence>
<dbReference type="PANTHER" id="PTHR19918">
    <property type="entry name" value="CELL DIVISION CYCLE 20 CDC20 FIZZY -RELATED"/>
    <property type="match status" value="1"/>
</dbReference>
<keyword evidence="1 3" id="KW-0853">WD repeat</keyword>
<gene>
    <name evidence="5" type="ORF">KQX54_003942</name>
</gene>
<keyword evidence="2" id="KW-0677">Repeat</keyword>
<proteinExistence type="predicted"/>
<dbReference type="SUPFAM" id="SSF50978">
    <property type="entry name" value="WD40 repeat-like"/>
    <property type="match status" value="1"/>
</dbReference>
<dbReference type="Proteomes" id="UP000826195">
    <property type="component" value="Unassembled WGS sequence"/>
</dbReference>
<dbReference type="InterPro" id="IPR015943">
    <property type="entry name" value="WD40/YVTN_repeat-like_dom_sf"/>
</dbReference>
<dbReference type="GO" id="GO:0031145">
    <property type="term" value="P:anaphase-promoting complex-dependent catabolic process"/>
    <property type="evidence" value="ECO:0007669"/>
    <property type="project" value="TreeGrafter"/>
</dbReference>
<dbReference type="GO" id="GO:0010997">
    <property type="term" value="F:anaphase-promoting complex binding"/>
    <property type="evidence" value="ECO:0007669"/>
    <property type="project" value="InterPro"/>
</dbReference>
<dbReference type="PANTHER" id="PTHR19918:SF52">
    <property type="entry name" value="PROTEIN CORTEX"/>
    <property type="match status" value="1"/>
</dbReference>